<reference evidence="4 5" key="1">
    <citation type="submission" date="2019-12" db="EMBL/GenBank/DDBJ databases">
        <title>Novel species isolated from a subtropical stream in China.</title>
        <authorList>
            <person name="Lu H."/>
        </authorList>
    </citation>
    <scope>NUCLEOTIDE SEQUENCE [LARGE SCALE GENOMIC DNA]</scope>
    <source>
        <strain evidence="4 5">FT109W</strain>
    </source>
</reference>
<dbReference type="EMBL" id="WWCS01000005">
    <property type="protein sequence ID" value="MYN39733.1"/>
    <property type="molecule type" value="Genomic_DNA"/>
</dbReference>
<dbReference type="InterPro" id="IPR006860">
    <property type="entry name" value="FecR"/>
</dbReference>
<dbReference type="RefSeq" id="WP_161044808.1">
    <property type="nucleotide sequence ID" value="NZ_WWCS01000005.1"/>
</dbReference>
<keyword evidence="2" id="KW-0732">Signal</keyword>
<keyword evidence="5" id="KW-1185">Reference proteome</keyword>
<evidence type="ECO:0000313" key="5">
    <source>
        <dbReference type="Proteomes" id="UP000466332"/>
    </source>
</evidence>
<dbReference type="Proteomes" id="UP000466332">
    <property type="component" value="Unassembled WGS sequence"/>
</dbReference>
<evidence type="ECO:0000256" key="2">
    <source>
        <dbReference type="SAM" id="SignalP"/>
    </source>
</evidence>
<evidence type="ECO:0000256" key="1">
    <source>
        <dbReference type="SAM" id="MobiDB-lite"/>
    </source>
</evidence>
<sequence length="476" mass="49800">MSHTFNRWSLKLAFVLGLVTSAGSTLAAEAGRIVFVAGPVHVGARAVALNDAIQEGDEITTGKQAYVYLRTVDNGLLILRPDSRARIVTYHVDKVDPSKTQIKFELLSGVARSVSGDAVKLARQNFRFNTPVAAIGVRGTDFTVSTDQETSRVTVISGAIVVSGFGGSCAPTGSGPCEHAASRELAANQVGQMLQVKRGQAVPQLLNNSAQSPDVVAPPRSDEPVGKGGGAASSATPGEVSLDPKKGENLLHQAELIKTASLTPPVTTMPPPVSTPETPVTAPDPGVVVTPPVEPVTPSLPAQPAADPSRLIWGRWQIVADQAIQNNNAALAAAGNTEIARNSYYTIFRSPGDVFKSPERGSVAFNLQGGEAMVLNSATKAQSLASIENGLLSVNFDTARFTTGFDLVSDGTRSKLQAGGGVTSDGLLMGDLLYYTSANMTVRGGLSNEKGGSAAYIFTSRLDDKRVVNGVTYWTK</sequence>
<feature type="signal peptide" evidence="2">
    <location>
        <begin position="1"/>
        <end position="27"/>
    </location>
</feature>
<evidence type="ECO:0000259" key="3">
    <source>
        <dbReference type="Pfam" id="PF04773"/>
    </source>
</evidence>
<dbReference type="PANTHER" id="PTHR38731:SF3">
    <property type="entry name" value="BLL6125 PROTEIN"/>
    <property type="match status" value="1"/>
</dbReference>
<organism evidence="4 5">
    <name type="scientific">Duganella margarita</name>
    <dbReference type="NCBI Taxonomy" id="2692170"/>
    <lineage>
        <taxon>Bacteria</taxon>
        <taxon>Pseudomonadati</taxon>
        <taxon>Pseudomonadota</taxon>
        <taxon>Betaproteobacteria</taxon>
        <taxon>Burkholderiales</taxon>
        <taxon>Oxalobacteraceae</taxon>
        <taxon>Telluria group</taxon>
        <taxon>Duganella</taxon>
    </lineage>
</organism>
<evidence type="ECO:0000313" key="4">
    <source>
        <dbReference type="EMBL" id="MYN39733.1"/>
    </source>
</evidence>
<accession>A0ABW9WFB9</accession>
<name>A0ABW9WFB9_9BURK</name>
<gene>
    <name evidence="4" type="ORF">GTP55_10145</name>
</gene>
<feature type="domain" description="FecR protein" evidence="3">
    <location>
        <begin position="57"/>
        <end position="160"/>
    </location>
</feature>
<comment type="caution">
    <text evidence="4">The sequence shown here is derived from an EMBL/GenBank/DDBJ whole genome shotgun (WGS) entry which is preliminary data.</text>
</comment>
<dbReference type="PANTHER" id="PTHR38731">
    <property type="entry name" value="LIPL45-RELATED LIPOPROTEIN-RELATED"/>
    <property type="match status" value="1"/>
</dbReference>
<feature type="chain" id="PRO_5045184867" description="FecR protein domain-containing protein" evidence="2">
    <location>
        <begin position="28"/>
        <end position="476"/>
    </location>
</feature>
<feature type="region of interest" description="Disordered" evidence="1">
    <location>
        <begin position="209"/>
        <end position="245"/>
    </location>
</feature>
<dbReference type="Gene3D" id="2.60.120.1440">
    <property type="match status" value="1"/>
</dbReference>
<dbReference type="Pfam" id="PF04773">
    <property type="entry name" value="FecR"/>
    <property type="match status" value="1"/>
</dbReference>
<proteinExistence type="predicted"/>
<protein>
    <recommendedName>
        <fullName evidence="3">FecR protein domain-containing protein</fullName>
    </recommendedName>
</protein>